<organism evidence="1">
    <name type="scientific">hydrothermal vent metagenome</name>
    <dbReference type="NCBI Taxonomy" id="652676"/>
    <lineage>
        <taxon>unclassified sequences</taxon>
        <taxon>metagenomes</taxon>
        <taxon>ecological metagenomes</taxon>
    </lineage>
</organism>
<proteinExistence type="predicted"/>
<name>A0A1W1BFT5_9ZZZZ</name>
<sequence>MLLGKCPYCKDGEIEVRNKEVRGKKVKLYACSNAHWMSEDGEMFELREDASCGFRIWQNALAKYGKWLSYKEIRELLSEGELEVELLSKKYGKKIYYTKTIVLNEEYGVSVIWD</sequence>
<protein>
    <submittedName>
        <fullName evidence="1">Uncharacterized protein</fullName>
    </submittedName>
</protein>
<dbReference type="EMBL" id="FPHK01000001">
    <property type="protein sequence ID" value="SFV52373.1"/>
    <property type="molecule type" value="Genomic_DNA"/>
</dbReference>
<evidence type="ECO:0000313" key="1">
    <source>
        <dbReference type="EMBL" id="SFV52373.1"/>
    </source>
</evidence>
<gene>
    <name evidence="1" type="ORF">MNB_SM-6-960</name>
</gene>
<accession>A0A1W1BFT5</accession>
<reference evidence="1" key="1">
    <citation type="submission" date="2016-10" db="EMBL/GenBank/DDBJ databases">
        <authorList>
            <person name="de Groot N.N."/>
        </authorList>
    </citation>
    <scope>NUCLEOTIDE SEQUENCE</scope>
</reference>
<dbReference type="AlphaFoldDB" id="A0A1W1BFT5"/>